<accession>A0A3M7QNS4</accession>
<keyword evidence="3 6" id="KW-0238">DNA-binding</keyword>
<dbReference type="OrthoDB" id="7442607at2759"/>
<gene>
    <name evidence="8" type="ORF">BpHYR1_035303</name>
</gene>
<evidence type="ECO:0000256" key="5">
    <source>
        <dbReference type="ARBA" id="ARBA00023242"/>
    </source>
</evidence>
<evidence type="ECO:0000259" key="7">
    <source>
        <dbReference type="PROSITE" id="PS50252"/>
    </source>
</evidence>
<dbReference type="Gene3D" id="2.60.40.820">
    <property type="entry name" value="Transcription factor, T-box"/>
    <property type="match status" value="1"/>
</dbReference>
<comment type="subcellular location">
    <subcellularLocation>
        <location evidence="1 6">Nucleus</location>
    </subcellularLocation>
</comment>
<comment type="caution">
    <text evidence="8">The sequence shown here is derived from an EMBL/GenBank/DDBJ whole genome shotgun (WGS) entry which is preliminary data.</text>
</comment>
<dbReference type="EMBL" id="REGN01005571">
    <property type="protein sequence ID" value="RNA12889.1"/>
    <property type="molecule type" value="Genomic_DNA"/>
</dbReference>
<evidence type="ECO:0000256" key="6">
    <source>
        <dbReference type="PROSITE-ProRule" id="PRU00201"/>
    </source>
</evidence>
<comment type="caution">
    <text evidence="6">Lacks conserved residue(s) required for the propagation of feature annotation.</text>
</comment>
<dbReference type="GO" id="GO:0000981">
    <property type="term" value="F:DNA-binding transcription factor activity, RNA polymerase II-specific"/>
    <property type="evidence" value="ECO:0007669"/>
    <property type="project" value="TreeGrafter"/>
</dbReference>
<dbReference type="GO" id="GO:0001708">
    <property type="term" value="P:cell fate specification"/>
    <property type="evidence" value="ECO:0007669"/>
    <property type="project" value="TreeGrafter"/>
</dbReference>
<evidence type="ECO:0000256" key="1">
    <source>
        <dbReference type="ARBA" id="ARBA00004123"/>
    </source>
</evidence>
<keyword evidence="9" id="KW-1185">Reference proteome</keyword>
<dbReference type="GO" id="GO:0000978">
    <property type="term" value="F:RNA polymerase II cis-regulatory region sequence-specific DNA binding"/>
    <property type="evidence" value="ECO:0007669"/>
    <property type="project" value="InterPro"/>
</dbReference>
<dbReference type="Pfam" id="PF00907">
    <property type="entry name" value="T-box"/>
    <property type="match status" value="1"/>
</dbReference>
<dbReference type="InterPro" id="IPR046360">
    <property type="entry name" value="T-box_DNA-bd"/>
</dbReference>
<dbReference type="SMART" id="SM00425">
    <property type="entry name" value="TBOX"/>
    <property type="match status" value="1"/>
</dbReference>
<dbReference type="AlphaFoldDB" id="A0A3M7QNS4"/>
<dbReference type="InterPro" id="IPR008967">
    <property type="entry name" value="p53-like_TF_DNA-bd_sf"/>
</dbReference>
<sequence>MEPLQNVNYSYADDTYQLCYNNSALSYGSDGTYENSLYSTSTYYQPSYYAEPQEPSPVQSSTPTFKQELKVKKPDPLGLRTQQLSAIVTKEMYKNSFKHECYRSDPNIQVKLESRSLWLQFASIGTEMIITKCGRRMFPTFKASISGLEPHAKYILLMDIVPADDNRYKYNSSEWNVTGKAEPHTGGRFYVHPDSPATGIQWMKQSVMFHKMKLTNNAMDQNGHIILNSMHKYQPRLHVVKTDDIKSMEFSQVNTFVFEETVFIAVTAYQNELITQLKIDNNPFAKGFRDNGHSRK</sequence>
<dbReference type="InterPro" id="IPR036960">
    <property type="entry name" value="T-box_sf"/>
</dbReference>
<name>A0A3M7QNS4_BRAPC</name>
<keyword evidence="5 6" id="KW-0539">Nucleus</keyword>
<dbReference type="PROSITE" id="PS01283">
    <property type="entry name" value="TBOX_1"/>
    <property type="match status" value="1"/>
</dbReference>
<dbReference type="FunFam" id="2.60.40.820:FF:000007">
    <property type="entry name" value="T-box transcription factor"/>
    <property type="match status" value="1"/>
</dbReference>
<evidence type="ECO:0000313" key="8">
    <source>
        <dbReference type="EMBL" id="RNA12889.1"/>
    </source>
</evidence>
<reference evidence="8 9" key="1">
    <citation type="journal article" date="2018" name="Sci. Rep.">
        <title>Genomic signatures of local adaptation to the degree of environmental predictability in rotifers.</title>
        <authorList>
            <person name="Franch-Gras L."/>
            <person name="Hahn C."/>
            <person name="Garcia-Roger E.M."/>
            <person name="Carmona M.J."/>
            <person name="Serra M."/>
            <person name="Gomez A."/>
        </authorList>
    </citation>
    <scope>NUCLEOTIDE SEQUENCE [LARGE SCALE GENOMIC DNA]</scope>
    <source>
        <strain evidence="8">HYR1</strain>
    </source>
</reference>
<proteinExistence type="predicted"/>
<dbReference type="PROSITE" id="PS01264">
    <property type="entry name" value="TBOX_2"/>
    <property type="match status" value="1"/>
</dbReference>
<dbReference type="PRINTS" id="PR00937">
    <property type="entry name" value="TBOX"/>
</dbReference>
<keyword evidence="2" id="KW-0805">Transcription regulation</keyword>
<dbReference type="GO" id="GO:0005634">
    <property type="term" value="C:nucleus"/>
    <property type="evidence" value="ECO:0007669"/>
    <property type="project" value="UniProtKB-SubCell"/>
</dbReference>
<evidence type="ECO:0000313" key="9">
    <source>
        <dbReference type="Proteomes" id="UP000276133"/>
    </source>
</evidence>
<feature type="domain" description="T-box" evidence="7">
    <location>
        <begin position="112"/>
        <end position="290"/>
    </location>
</feature>
<dbReference type="InterPro" id="IPR018186">
    <property type="entry name" value="TF_T-box_CS"/>
</dbReference>
<dbReference type="GO" id="GO:0045893">
    <property type="term" value="P:positive regulation of DNA-templated transcription"/>
    <property type="evidence" value="ECO:0007669"/>
    <property type="project" value="InterPro"/>
</dbReference>
<evidence type="ECO:0000256" key="3">
    <source>
        <dbReference type="ARBA" id="ARBA00023125"/>
    </source>
</evidence>
<dbReference type="InterPro" id="IPR001699">
    <property type="entry name" value="TF_T-box"/>
</dbReference>
<dbReference type="SUPFAM" id="SSF49417">
    <property type="entry name" value="p53-like transcription factors"/>
    <property type="match status" value="1"/>
</dbReference>
<organism evidence="8 9">
    <name type="scientific">Brachionus plicatilis</name>
    <name type="common">Marine rotifer</name>
    <name type="synonym">Brachionus muelleri</name>
    <dbReference type="NCBI Taxonomy" id="10195"/>
    <lineage>
        <taxon>Eukaryota</taxon>
        <taxon>Metazoa</taxon>
        <taxon>Spiralia</taxon>
        <taxon>Gnathifera</taxon>
        <taxon>Rotifera</taxon>
        <taxon>Eurotatoria</taxon>
        <taxon>Monogononta</taxon>
        <taxon>Pseudotrocha</taxon>
        <taxon>Ploima</taxon>
        <taxon>Brachionidae</taxon>
        <taxon>Brachionus</taxon>
    </lineage>
</organism>
<dbReference type="GO" id="GO:0000785">
    <property type="term" value="C:chromatin"/>
    <property type="evidence" value="ECO:0007669"/>
    <property type="project" value="TreeGrafter"/>
</dbReference>
<evidence type="ECO:0000256" key="4">
    <source>
        <dbReference type="ARBA" id="ARBA00023163"/>
    </source>
</evidence>
<dbReference type="PANTHER" id="PTHR11267:SF181">
    <property type="entry name" value="OPTOMOTOR-BLIND PROTEIN"/>
    <property type="match status" value="1"/>
</dbReference>
<evidence type="ECO:0000256" key="2">
    <source>
        <dbReference type="ARBA" id="ARBA00023015"/>
    </source>
</evidence>
<dbReference type="Proteomes" id="UP000276133">
    <property type="component" value="Unassembled WGS sequence"/>
</dbReference>
<dbReference type="STRING" id="10195.A0A3M7QNS4"/>
<dbReference type="PROSITE" id="PS50252">
    <property type="entry name" value="TBOX_3"/>
    <property type="match status" value="1"/>
</dbReference>
<dbReference type="PANTHER" id="PTHR11267">
    <property type="entry name" value="T-BOX PROTEIN-RELATED"/>
    <property type="match status" value="1"/>
</dbReference>
<keyword evidence="4" id="KW-0804">Transcription</keyword>
<protein>
    <submittedName>
        <fullName evidence="8">T-box-like isoform X1</fullName>
    </submittedName>
</protein>